<keyword evidence="1" id="KW-0812">Transmembrane</keyword>
<gene>
    <name evidence="2" type="ORF">Xmir_03468</name>
</gene>
<dbReference type="EMBL" id="NITZ01000021">
    <property type="protein sequence ID" value="PHM47255.1"/>
    <property type="molecule type" value="Genomic_DNA"/>
</dbReference>
<reference evidence="2 3" key="1">
    <citation type="journal article" date="2017" name="Nat. Microbiol.">
        <title>Natural product diversity associated with the nematode symbionts Photorhabdus and Xenorhabdus.</title>
        <authorList>
            <person name="Tobias N.J."/>
            <person name="Wolff H."/>
            <person name="Djahanschiri B."/>
            <person name="Grundmann F."/>
            <person name="Kronenwerth M."/>
            <person name="Shi Y.M."/>
            <person name="Simonyi S."/>
            <person name="Grun P."/>
            <person name="Shapiro-Ilan D."/>
            <person name="Pidot S.J."/>
            <person name="Stinear T.P."/>
            <person name="Ebersberger I."/>
            <person name="Bode H.B."/>
        </authorList>
    </citation>
    <scope>NUCLEOTIDE SEQUENCE [LARGE SCALE GENOMIC DNA]</scope>
    <source>
        <strain evidence="2 3">DSM 17902</strain>
    </source>
</reference>
<sequence length="42" mass="4987">MLGIYEKNELTHHFNVTDCHPENISYLLLLNTCVMFLFLFVI</sequence>
<feature type="transmembrane region" description="Helical" evidence="1">
    <location>
        <begin position="24"/>
        <end position="41"/>
    </location>
</feature>
<keyword evidence="1" id="KW-1133">Transmembrane helix</keyword>
<organism evidence="2 3">
    <name type="scientific">Xenorhabdus miraniensis</name>
    <dbReference type="NCBI Taxonomy" id="351674"/>
    <lineage>
        <taxon>Bacteria</taxon>
        <taxon>Pseudomonadati</taxon>
        <taxon>Pseudomonadota</taxon>
        <taxon>Gammaproteobacteria</taxon>
        <taxon>Enterobacterales</taxon>
        <taxon>Morganellaceae</taxon>
        <taxon>Xenorhabdus</taxon>
    </lineage>
</organism>
<dbReference type="AlphaFoldDB" id="A0A2D0JLS9"/>
<keyword evidence="3" id="KW-1185">Reference proteome</keyword>
<keyword evidence="1" id="KW-0472">Membrane</keyword>
<dbReference type="Proteomes" id="UP000221980">
    <property type="component" value="Unassembled WGS sequence"/>
</dbReference>
<evidence type="ECO:0000256" key="1">
    <source>
        <dbReference type="SAM" id="Phobius"/>
    </source>
</evidence>
<evidence type="ECO:0000313" key="2">
    <source>
        <dbReference type="EMBL" id="PHM47255.1"/>
    </source>
</evidence>
<proteinExistence type="predicted"/>
<protein>
    <submittedName>
        <fullName evidence="2">Uncharacterized protein</fullName>
    </submittedName>
</protein>
<accession>A0A2D0JLS9</accession>
<evidence type="ECO:0000313" key="3">
    <source>
        <dbReference type="Proteomes" id="UP000221980"/>
    </source>
</evidence>
<name>A0A2D0JLS9_9GAMM</name>
<comment type="caution">
    <text evidence="2">The sequence shown here is derived from an EMBL/GenBank/DDBJ whole genome shotgun (WGS) entry which is preliminary data.</text>
</comment>